<dbReference type="Proteomes" id="UP001321498">
    <property type="component" value="Chromosome"/>
</dbReference>
<dbReference type="EMBL" id="AP027731">
    <property type="protein sequence ID" value="BDZ46233.1"/>
    <property type="molecule type" value="Genomic_DNA"/>
</dbReference>
<protein>
    <submittedName>
        <fullName evidence="2">ABC transporter permease</fullName>
    </submittedName>
</protein>
<feature type="transmembrane region" description="Helical" evidence="1">
    <location>
        <begin position="251"/>
        <end position="276"/>
    </location>
</feature>
<keyword evidence="1" id="KW-0472">Membrane</keyword>
<keyword evidence="1" id="KW-1133">Transmembrane helix</keyword>
<dbReference type="RefSeq" id="WP_286276330.1">
    <property type="nucleotide sequence ID" value="NZ_AP027731.1"/>
</dbReference>
<feature type="transmembrane region" description="Helical" evidence="1">
    <location>
        <begin position="206"/>
        <end position="231"/>
    </location>
</feature>
<feature type="transmembrane region" description="Helical" evidence="1">
    <location>
        <begin position="84"/>
        <end position="109"/>
    </location>
</feature>
<feature type="transmembrane region" description="Helical" evidence="1">
    <location>
        <begin position="175"/>
        <end position="199"/>
    </location>
</feature>
<accession>A0ABM8GD89</accession>
<sequence>MTALATHVDEVLPVPAASGVSFAGVLRSERIKLTSLRSTVWTVLSAVAGSVGFAGLIVLGILVAPAEGGDAGEIVAATFGERPALGAIGFVVLIAQLLVAVLGVLVVSAERSSGLLAATVAAVPRRTPILAAKLVVSGVASFAVGLVIGVATWLVVQPSLPTIGKPAWEVDAGTLQVVLGTALYLAMISVLSTALGSLFRSSAAGLGLVLGVLLLLPGVLPMIPLVGGGLAQILPSAAGMLLFQPFDQVGWGAILAGLAILLAWVGAAAAGAAVLWKKRDI</sequence>
<gene>
    <name evidence="2" type="ORF">GCM10025866_21420</name>
</gene>
<feature type="transmembrane region" description="Helical" evidence="1">
    <location>
        <begin position="130"/>
        <end position="155"/>
    </location>
</feature>
<proteinExistence type="predicted"/>
<organism evidence="2 3">
    <name type="scientific">Naasia aerilata</name>
    <dbReference type="NCBI Taxonomy" id="1162966"/>
    <lineage>
        <taxon>Bacteria</taxon>
        <taxon>Bacillati</taxon>
        <taxon>Actinomycetota</taxon>
        <taxon>Actinomycetes</taxon>
        <taxon>Micrococcales</taxon>
        <taxon>Microbacteriaceae</taxon>
        <taxon>Naasia</taxon>
    </lineage>
</organism>
<evidence type="ECO:0000256" key="1">
    <source>
        <dbReference type="SAM" id="Phobius"/>
    </source>
</evidence>
<evidence type="ECO:0000313" key="2">
    <source>
        <dbReference type="EMBL" id="BDZ46233.1"/>
    </source>
</evidence>
<reference evidence="3" key="1">
    <citation type="journal article" date="2019" name="Int. J. Syst. Evol. Microbiol.">
        <title>The Global Catalogue of Microorganisms (GCM) 10K type strain sequencing project: providing services to taxonomists for standard genome sequencing and annotation.</title>
        <authorList>
            <consortium name="The Broad Institute Genomics Platform"/>
            <consortium name="The Broad Institute Genome Sequencing Center for Infectious Disease"/>
            <person name="Wu L."/>
            <person name="Ma J."/>
        </authorList>
    </citation>
    <scope>NUCLEOTIDE SEQUENCE [LARGE SCALE GENOMIC DNA]</scope>
    <source>
        <strain evidence="3">NBRC 108725</strain>
    </source>
</reference>
<feature type="transmembrane region" description="Helical" evidence="1">
    <location>
        <begin position="40"/>
        <end position="64"/>
    </location>
</feature>
<keyword evidence="1" id="KW-0812">Transmembrane</keyword>
<evidence type="ECO:0000313" key="3">
    <source>
        <dbReference type="Proteomes" id="UP001321498"/>
    </source>
</evidence>
<keyword evidence="3" id="KW-1185">Reference proteome</keyword>
<name>A0ABM8GD89_9MICO</name>